<accession>A0AA46ZNJ8</accession>
<dbReference type="InterPro" id="IPR036157">
    <property type="entry name" value="dUTPase-like_sf"/>
</dbReference>
<dbReference type="AlphaFoldDB" id="A0AA46ZNJ8"/>
<protein>
    <submittedName>
        <fullName evidence="3">Deoxycytidine deaminase</fullName>
    </submittedName>
</protein>
<dbReference type="GO" id="GO:0006229">
    <property type="term" value="P:dUTP biosynthetic process"/>
    <property type="evidence" value="ECO:0007669"/>
    <property type="project" value="InterPro"/>
</dbReference>
<keyword evidence="1" id="KW-0378">Hydrolase</keyword>
<dbReference type="RefSeq" id="WP_029241207.1">
    <property type="nucleotide sequence ID" value="NZ_CP036495.1"/>
</dbReference>
<dbReference type="EMBL" id="CP036495">
    <property type="protein sequence ID" value="UZA66854.1"/>
    <property type="molecule type" value="Genomic_DNA"/>
</dbReference>
<dbReference type="InterPro" id="IPR033704">
    <property type="entry name" value="dUTPase_trimeric"/>
</dbReference>
<reference evidence="3" key="1">
    <citation type="submission" date="2019-02" db="EMBL/GenBank/DDBJ databases">
        <authorList>
            <person name="Lutz S."/>
            <person name="Schori C."/>
            <person name="Ahrens C.H."/>
            <person name="Gueguen E."/>
        </authorList>
    </citation>
    <scope>NUCLEOTIDE SEQUENCE</scope>
    <source>
        <strain evidence="3">Psy35</strain>
    </source>
</reference>
<evidence type="ECO:0000313" key="4">
    <source>
        <dbReference type="Proteomes" id="UP001163644"/>
    </source>
</evidence>
<evidence type="ECO:0000313" key="3">
    <source>
        <dbReference type="EMBL" id="UZA66854.1"/>
    </source>
</evidence>
<dbReference type="Gene3D" id="2.70.40.10">
    <property type="match status" value="1"/>
</dbReference>
<proteinExistence type="predicted"/>
<dbReference type="Pfam" id="PF22769">
    <property type="entry name" value="DCD"/>
    <property type="match status" value="1"/>
</dbReference>
<evidence type="ECO:0000256" key="2">
    <source>
        <dbReference type="ARBA" id="ARBA00023080"/>
    </source>
</evidence>
<dbReference type="InterPro" id="IPR011962">
    <property type="entry name" value="dCTP_deaminase"/>
</dbReference>
<dbReference type="SUPFAM" id="SSF51283">
    <property type="entry name" value="dUTPase-like"/>
    <property type="match status" value="1"/>
</dbReference>
<keyword evidence="2" id="KW-0546">Nucleotide metabolism</keyword>
<name>A0AA46ZNJ8_PSEVI</name>
<dbReference type="PANTHER" id="PTHR42680">
    <property type="entry name" value="DCTP DEAMINASE"/>
    <property type="match status" value="1"/>
</dbReference>
<evidence type="ECO:0000256" key="1">
    <source>
        <dbReference type="ARBA" id="ARBA00022801"/>
    </source>
</evidence>
<dbReference type="PANTHER" id="PTHR42680:SF3">
    <property type="entry name" value="DCTP DEAMINASE"/>
    <property type="match status" value="1"/>
</dbReference>
<dbReference type="GO" id="GO:0008829">
    <property type="term" value="F:dCTP deaminase activity"/>
    <property type="evidence" value="ECO:0007669"/>
    <property type="project" value="InterPro"/>
</dbReference>
<sequence length="178" mass="20016">MIVIDKNLEHLAIQYSICDKLLFDEFSLKIQLSHHYYEPKRDPSQEIVYMAHPAPATMFSERKEIAQNLVLQPGEQVITCSKHPYKIPLDYFGLVQTKGTLARLFVQVTCNDGQVEPGFEGFITLEIVNLSPWTIKIPAGADVAQMYLLKCSSTASAPYHGRYAEEAKHGPTLSVFGK</sequence>
<gene>
    <name evidence="3" type="ORF">EZZ81_00830</name>
</gene>
<dbReference type="CDD" id="cd07557">
    <property type="entry name" value="trimeric_dUTPase"/>
    <property type="match status" value="1"/>
</dbReference>
<organism evidence="3 4">
    <name type="scientific">Pseudomonas viridiflava</name>
    <name type="common">Phytomonas viridiflava</name>
    <dbReference type="NCBI Taxonomy" id="33069"/>
    <lineage>
        <taxon>Bacteria</taxon>
        <taxon>Pseudomonadati</taxon>
        <taxon>Pseudomonadota</taxon>
        <taxon>Gammaproteobacteria</taxon>
        <taxon>Pseudomonadales</taxon>
        <taxon>Pseudomonadaceae</taxon>
        <taxon>Pseudomonas</taxon>
    </lineage>
</organism>
<dbReference type="Proteomes" id="UP001163644">
    <property type="component" value="Chromosome"/>
</dbReference>